<dbReference type="Gramene" id="RZC73717">
    <property type="protein sequence ID" value="RZC73717"/>
    <property type="gene ID" value="C5167_049203"/>
</dbReference>
<evidence type="ECO:0000313" key="1">
    <source>
        <dbReference type="EMBL" id="RZC73717.1"/>
    </source>
</evidence>
<keyword evidence="2" id="KW-1185">Reference proteome</keyword>
<proteinExistence type="predicted"/>
<accession>A0A4Y7KLJ2</accession>
<reference evidence="1 2" key="1">
    <citation type="journal article" date="2018" name="Science">
        <title>The opium poppy genome and morphinan production.</title>
        <authorList>
            <person name="Guo L."/>
            <person name="Winzer T."/>
            <person name="Yang X."/>
            <person name="Li Y."/>
            <person name="Ning Z."/>
            <person name="He Z."/>
            <person name="Teodor R."/>
            <person name="Lu Y."/>
            <person name="Bowser T.A."/>
            <person name="Graham I.A."/>
            <person name="Ye K."/>
        </authorList>
    </citation>
    <scope>NUCLEOTIDE SEQUENCE [LARGE SCALE GENOMIC DNA]</scope>
    <source>
        <strain evidence="2">cv. HN1</strain>
        <tissue evidence="1">Leaves</tissue>
    </source>
</reference>
<organism evidence="1 2">
    <name type="scientific">Papaver somniferum</name>
    <name type="common">Opium poppy</name>
    <dbReference type="NCBI Taxonomy" id="3469"/>
    <lineage>
        <taxon>Eukaryota</taxon>
        <taxon>Viridiplantae</taxon>
        <taxon>Streptophyta</taxon>
        <taxon>Embryophyta</taxon>
        <taxon>Tracheophyta</taxon>
        <taxon>Spermatophyta</taxon>
        <taxon>Magnoliopsida</taxon>
        <taxon>Ranunculales</taxon>
        <taxon>Papaveraceae</taxon>
        <taxon>Papaveroideae</taxon>
        <taxon>Papaver</taxon>
    </lineage>
</organism>
<evidence type="ECO:0000313" key="2">
    <source>
        <dbReference type="Proteomes" id="UP000316621"/>
    </source>
</evidence>
<dbReference type="AlphaFoldDB" id="A0A4Y7KLJ2"/>
<protein>
    <submittedName>
        <fullName evidence="1">Uncharacterized protein</fullName>
    </submittedName>
</protein>
<dbReference type="Proteomes" id="UP000316621">
    <property type="component" value="Chromosome 8"/>
</dbReference>
<dbReference type="EMBL" id="CM010722">
    <property type="protein sequence ID" value="RZC73717.1"/>
    <property type="molecule type" value="Genomic_DNA"/>
</dbReference>
<name>A0A4Y7KLJ2_PAPSO</name>
<gene>
    <name evidence="1" type="ORF">C5167_049203</name>
</gene>
<sequence length="69" mass="7937">MFNGVPEQEAGVEANLKIINLKLWRMRKLPFIYEGRPKNKDALFGDFPLLWLKAESSSLLRVSGPTKNY</sequence>